<dbReference type="InterPro" id="IPR008259">
    <property type="entry name" value="FMN_hydac_DH_AS"/>
</dbReference>
<feature type="active site" description="Proton acceptor" evidence="7">
    <location>
        <position position="264"/>
    </location>
</feature>
<dbReference type="Gene3D" id="3.20.20.70">
    <property type="entry name" value="Aldolase class I"/>
    <property type="match status" value="1"/>
</dbReference>
<keyword evidence="3" id="KW-0560">Oxidoreductase</keyword>
<dbReference type="Pfam" id="PF01070">
    <property type="entry name" value="FMN_dh"/>
    <property type="match status" value="1"/>
</dbReference>
<sequence length="376" mass="41264">MANRGATWDPKVHTIRDLMELGSKKLPKMYRDYYNEGAMDLVTLKDNEEAYNRYKILPRILVNVDNIDLSTTIFGTKVSFPLGFSPAAMHKLAHPDGEAATSRAAAKMNICMALSSYATESMENVATQGLGNPYVMQLCVLRDRETTIQILKRAEASGYKAIFLSVDTPLLGRRLNEYRNNFTLPDGVEWPNLLSDGKSELSGAIKDEQAVSKHDFDPSLDWDSAIPWLKQHTKLQIWLKGVYNPDDVAMAIRYGIDGIVISNHGGRQLDGVPATLDALRICAPVAAGKIPIAVDGGIRRGTDIFKALALGASHCFVGRIPIWGLAYNGQEGCELALKILQYELKIAMALAGTRTIEEISRGHVAYLNGSGVLAKL</sequence>
<dbReference type="InterPro" id="IPR012133">
    <property type="entry name" value="Alpha-hydoxy_acid_DH_FMN"/>
</dbReference>
<comment type="caution">
    <text evidence="10">The sequence shown here is derived from an EMBL/GenBank/DDBJ whole genome shotgun (WGS) entry which is preliminary data.</text>
</comment>
<feature type="binding site" evidence="8">
    <location>
        <position position="240"/>
    </location>
    <ligand>
        <name>FMN</name>
        <dbReference type="ChEBI" id="CHEBI:58210"/>
    </ligand>
</feature>
<dbReference type="GO" id="GO:0016491">
    <property type="term" value="F:oxidoreductase activity"/>
    <property type="evidence" value="ECO:0007669"/>
    <property type="project" value="UniProtKB-KW"/>
</dbReference>
<evidence type="ECO:0000259" key="9">
    <source>
        <dbReference type="PROSITE" id="PS51349"/>
    </source>
</evidence>
<dbReference type="PROSITE" id="PS51349">
    <property type="entry name" value="FMN_HYDROXY_ACID_DH_2"/>
    <property type="match status" value="1"/>
</dbReference>
<evidence type="ECO:0000256" key="8">
    <source>
        <dbReference type="PIRSR" id="PIRSR000138-2"/>
    </source>
</evidence>
<dbReference type="EMBL" id="WOWK01000150">
    <property type="protein sequence ID" value="KAF0316697.1"/>
    <property type="molecule type" value="Genomic_DNA"/>
</dbReference>
<gene>
    <name evidence="10" type="ORF">GQ607_016039</name>
</gene>
<evidence type="ECO:0000256" key="5">
    <source>
        <dbReference type="ARBA" id="ARBA00073420"/>
    </source>
</evidence>
<dbReference type="InterPro" id="IPR013785">
    <property type="entry name" value="Aldolase_TIM"/>
</dbReference>
<organism evidence="10 11">
    <name type="scientific">Colletotrichum asianum</name>
    <dbReference type="NCBI Taxonomy" id="702518"/>
    <lineage>
        <taxon>Eukaryota</taxon>
        <taxon>Fungi</taxon>
        <taxon>Dikarya</taxon>
        <taxon>Ascomycota</taxon>
        <taxon>Pezizomycotina</taxon>
        <taxon>Sordariomycetes</taxon>
        <taxon>Hypocreomycetidae</taxon>
        <taxon>Glomerellales</taxon>
        <taxon>Glomerellaceae</taxon>
        <taxon>Colletotrichum</taxon>
        <taxon>Colletotrichum gloeosporioides species complex</taxon>
    </lineage>
</organism>
<protein>
    <recommendedName>
        <fullName evidence="5">Oxidase FUB9</fullName>
    </recommendedName>
    <alternativeName>
        <fullName evidence="6">Fusaric acid biosynthesis protein 9</fullName>
    </alternativeName>
</protein>
<accession>A0A8H3W1R7</accession>
<dbReference type="Proteomes" id="UP000434172">
    <property type="component" value="Unassembled WGS sequence"/>
</dbReference>
<dbReference type="PANTHER" id="PTHR10578:SF149">
    <property type="entry name" value="2-HYDROXYACID OXIDASE 2"/>
    <property type="match status" value="1"/>
</dbReference>
<dbReference type="AlphaFoldDB" id="A0A8H3W1R7"/>
<feature type="binding site" evidence="8">
    <location>
        <position position="33"/>
    </location>
    <ligand>
        <name>glyoxylate</name>
        <dbReference type="ChEBI" id="CHEBI:36655"/>
    </ligand>
</feature>
<feature type="binding site" evidence="8">
    <location>
        <position position="264"/>
    </location>
    <ligand>
        <name>glyoxylate</name>
        <dbReference type="ChEBI" id="CHEBI:36655"/>
    </ligand>
</feature>
<dbReference type="PIRSF" id="PIRSF000138">
    <property type="entry name" value="Al-hdrx_acd_dh"/>
    <property type="match status" value="1"/>
</dbReference>
<feature type="binding site" evidence="8">
    <location>
        <begin position="86"/>
        <end position="88"/>
    </location>
    <ligand>
        <name>FMN</name>
        <dbReference type="ChEBI" id="CHEBI:58210"/>
    </ligand>
</feature>
<dbReference type="GO" id="GO:0010181">
    <property type="term" value="F:FMN binding"/>
    <property type="evidence" value="ECO:0007669"/>
    <property type="project" value="InterPro"/>
</dbReference>
<dbReference type="SUPFAM" id="SSF51395">
    <property type="entry name" value="FMN-linked oxidoreductases"/>
    <property type="match status" value="1"/>
</dbReference>
<feature type="binding site" evidence="8">
    <location>
        <begin position="295"/>
        <end position="299"/>
    </location>
    <ligand>
        <name>FMN</name>
        <dbReference type="ChEBI" id="CHEBI:58210"/>
    </ligand>
</feature>
<feature type="binding site" evidence="8">
    <location>
        <position position="262"/>
    </location>
    <ligand>
        <name>FMN</name>
        <dbReference type="ChEBI" id="CHEBI:58210"/>
    </ligand>
</feature>
<dbReference type="PROSITE" id="PS00557">
    <property type="entry name" value="FMN_HYDROXY_ACID_DH_1"/>
    <property type="match status" value="1"/>
</dbReference>
<dbReference type="InterPro" id="IPR000262">
    <property type="entry name" value="FMN-dep_DH"/>
</dbReference>
<feature type="binding site" evidence="8">
    <location>
        <position position="115"/>
    </location>
    <ligand>
        <name>FMN</name>
        <dbReference type="ChEBI" id="CHEBI:58210"/>
    </ligand>
</feature>
<evidence type="ECO:0000313" key="11">
    <source>
        <dbReference type="Proteomes" id="UP000434172"/>
    </source>
</evidence>
<keyword evidence="8" id="KW-0285">Flavoprotein</keyword>
<comment type="pathway">
    <text evidence="2">Mycotoxin biosynthesis.</text>
</comment>
<dbReference type="FunFam" id="3.20.20.70:FF:000056">
    <property type="entry name" value="hydroxyacid oxidase 2"/>
    <property type="match status" value="1"/>
</dbReference>
<evidence type="ECO:0000256" key="1">
    <source>
        <dbReference type="ARBA" id="ARBA00001917"/>
    </source>
</evidence>
<comment type="cofactor">
    <cofactor evidence="1">
        <name>FMN</name>
        <dbReference type="ChEBI" id="CHEBI:58210"/>
    </cofactor>
</comment>
<dbReference type="OrthoDB" id="1925334at2759"/>
<feature type="binding site" evidence="8">
    <location>
        <position position="174"/>
    </location>
    <ligand>
        <name>glyoxylate</name>
        <dbReference type="ChEBI" id="CHEBI:36655"/>
    </ligand>
</feature>
<evidence type="ECO:0000256" key="3">
    <source>
        <dbReference type="ARBA" id="ARBA00023002"/>
    </source>
</evidence>
<feature type="binding site" evidence="8">
    <location>
        <position position="267"/>
    </location>
    <ligand>
        <name>glyoxylate</name>
        <dbReference type="ChEBI" id="CHEBI:36655"/>
    </ligand>
</feature>
<dbReference type="GO" id="GO:0005737">
    <property type="term" value="C:cytoplasm"/>
    <property type="evidence" value="ECO:0007669"/>
    <property type="project" value="UniProtKB-ARBA"/>
</dbReference>
<dbReference type="CDD" id="cd02809">
    <property type="entry name" value="alpha_hydroxyacid_oxid_FMN"/>
    <property type="match status" value="1"/>
</dbReference>
<reference evidence="10 11" key="1">
    <citation type="submission" date="2019-12" db="EMBL/GenBank/DDBJ databases">
        <title>A genome sequence resource for the geographically widespread anthracnose pathogen Colletotrichum asianum.</title>
        <authorList>
            <person name="Meng Y."/>
        </authorList>
    </citation>
    <scope>NUCLEOTIDE SEQUENCE [LARGE SCALE GENOMIC DNA]</scope>
    <source>
        <strain evidence="10 11">ICMP 18580</strain>
    </source>
</reference>
<feature type="domain" description="FMN hydroxy acid dehydrogenase" evidence="9">
    <location>
        <begin position="7"/>
        <end position="369"/>
    </location>
</feature>
<proteinExistence type="inferred from homology"/>
<dbReference type="PANTHER" id="PTHR10578">
    <property type="entry name" value="S -2-HYDROXY-ACID OXIDASE-RELATED"/>
    <property type="match status" value="1"/>
</dbReference>
<keyword evidence="8" id="KW-0288">FMN</keyword>
<evidence type="ECO:0000256" key="7">
    <source>
        <dbReference type="PIRSR" id="PIRSR000138-1"/>
    </source>
</evidence>
<feature type="binding site" evidence="8">
    <location>
        <position position="137"/>
    </location>
    <ligand>
        <name>FMN</name>
        <dbReference type="ChEBI" id="CHEBI:58210"/>
    </ligand>
</feature>
<evidence type="ECO:0000256" key="2">
    <source>
        <dbReference type="ARBA" id="ARBA00004685"/>
    </source>
</evidence>
<dbReference type="InterPro" id="IPR037396">
    <property type="entry name" value="FMN_HAD"/>
</dbReference>
<evidence type="ECO:0000313" key="10">
    <source>
        <dbReference type="EMBL" id="KAF0316697.1"/>
    </source>
</evidence>
<evidence type="ECO:0000256" key="6">
    <source>
        <dbReference type="ARBA" id="ARBA00083297"/>
    </source>
</evidence>
<evidence type="ECO:0000256" key="4">
    <source>
        <dbReference type="ARBA" id="ARBA00024042"/>
    </source>
</evidence>
<keyword evidence="11" id="KW-1185">Reference proteome</keyword>
<name>A0A8H3W1R7_9PEZI</name>
<feature type="binding site" evidence="8">
    <location>
        <begin position="318"/>
        <end position="319"/>
    </location>
    <ligand>
        <name>FMN</name>
        <dbReference type="ChEBI" id="CHEBI:58210"/>
    </ligand>
</feature>
<comment type="similarity">
    <text evidence="4">Belongs to the FMN-dependent alpha-hydroxy acid dehydrogenase family.</text>
</comment>